<feature type="compositionally biased region" description="Basic and acidic residues" evidence="1">
    <location>
        <begin position="338"/>
        <end position="357"/>
    </location>
</feature>
<feature type="compositionally biased region" description="Polar residues" evidence="1">
    <location>
        <begin position="296"/>
        <end position="307"/>
    </location>
</feature>
<feature type="compositionally biased region" description="Low complexity" evidence="1">
    <location>
        <begin position="705"/>
        <end position="714"/>
    </location>
</feature>
<dbReference type="STRING" id="398673.A0A2K0TQ21"/>
<dbReference type="RefSeq" id="XP_024406116.1">
    <property type="nucleotide sequence ID" value="XM_024549138.1"/>
</dbReference>
<evidence type="ECO:0000313" key="5">
    <source>
        <dbReference type="Proteomes" id="UP000236546"/>
    </source>
</evidence>
<evidence type="ECO:0000313" key="2">
    <source>
        <dbReference type="EMBL" id="PNP47615.1"/>
    </source>
</evidence>
<evidence type="ECO:0000313" key="4">
    <source>
        <dbReference type="Proteomes" id="UP000054821"/>
    </source>
</evidence>
<evidence type="ECO:0000313" key="3">
    <source>
        <dbReference type="EMBL" id="PON27966.1"/>
    </source>
</evidence>
<feature type="compositionally biased region" description="Basic and acidic residues" evidence="1">
    <location>
        <begin position="438"/>
        <end position="455"/>
    </location>
</feature>
<dbReference type="Proteomes" id="UP000236546">
    <property type="component" value="Unassembled WGS sequence"/>
</dbReference>
<evidence type="ECO:0008006" key="6">
    <source>
        <dbReference type="Google" id="ProtNLM"/>
    </source>
</evidence>
<reference evidence="3 4" key="1">
    <citation type="journal article" date="2016" name="Genome Announc.">
        <title>Draft Whole-Genome Sequence of Trichoderma gamsii T6085, a Promising Biocontrol Agent of Fusarium Head Blight on Wheat.</title>
        <authorList>
            <person name="Baroncelli R."/>
            <person name="Zapparata A."/>
            <person name="Piaggeschi G."/>
            <person name="Sarrocco S."/>
            <person name="Vannacci G."/>
        </authorList>
    </citation>
    <scope>NUCLEOTIDE SEQUENCE [LARGE SCALE GENOMIC DNA]</scope>
    <source>
        <strain evidence="3 4">T6085</strain>
    </source>
</reference>
<feature type="region of interest" description="Disordered" evidence="1">
    <location>
        <begin position="925"/>
        <end position="1055"/>
    </location>
</feature>
<reference evidence="2 5" key="2">
    <citation type="submission" date="2017-02" db="EMBL/GenBank/DDBJ databases">
        <title>Genomes of Trichoderma spp. with biocontrol activity.</title>
        <authorList>
            <person name="Gardiner D."/>
            <person name="Kazan K."/>
            <person name="Vos C."/>
            <person name="Harvey P."/>
        </authorList>
    </citation>
    <scope>NUCLEOTIDE SEQUENCE [LARGE SCALE GENOMIC DNA]</scope>
    <source>
        <strain evidence="2 5">A5MH</strain>
    </source>
</reference>
<feature type="compositionally biased region" description="Polar residues" evidence="1">
    <location>
        <begin position="962"/>
        <end position="980"/>
    </location>
</feature>
<dbReference type="EMBL" id="MTYH01000013">
    <property type="protein sequence ID" value="PNP47615.1"/>
    <property type="molecule type" value="Genomic_DNA"/>
</dbReference>
<feature type="region of interest" description="Disordered" evidence="1">
    <location>
        <begin position="1"/>
        <end position="589"/>
    </location>
</feature>
<dbReference type="OrthoDB" id="5369729at2759"/>
<feature type="compositionally biased region" description="Basic and acidic residues" evidence="1">
    <location>
        <begin position="107"/>
        <end position="116"/>
    </location>
</feature>
<feature type="compositionally biased region" description="Polar residues" evidence="1">
    <location>
        <begin position="577"/>
        <end position="587"/>
    </location>
</feature>
<feature type="compositionally biased region" description="Low complexity" evidence="1">
    <location>
        <begin position="315"/>
        <end position="324"/>
    </location>
</feature>
<accession>A0A2K0TQ21</accession>
<reference evidence="3" key="3">
    <citation type="submission" date="2017-08" db="EMBL/GenBank/DDBJ databases">
        <title>Trichoderma gamsii strain T6085, whole genome shotgun sequencing project.</title>
        <authorList>
            <person name="Baroncelli R."/>
        </authorList>
    </citation>
    <scope>NUCLEOTIDE SEQUENCE</scope>
    <source>
        <strain evidence="3">T6085</strain>
    </source>
</reference>
<protein>
    <recommendedName>
        <fullName evidence="6">LPXTG-motif cell wall anchor domain-containing protein</fullName>
    </recommendedName>
</protein>
<feature type="compositionally biased region" description="Polar residues" evidence="1">
    <location>
        <begin position="1"/>
        <end position="20"/>
    </location>
</feature>
<gene>
    <name evidence="3" type="ORF">TGAM01_v203103</name>
    <name evidence="2" type="ORF">TGAMA5MH_01438</name>
</gene>
<comment type="caution">
    <text evidence="2">The sequence shown here is derived from an EMBL/GenBank/DDBJ whole genome shotgun (WGS) entry which is preliminary data.</text>
</comment>
<feature type="compositionally biased region" description="Polar residues" evidence="1">
    <location>
        <begin position="800"/>
        <end position="810"/>
    </location>
</feature>
<feature type="compositionally biased region" description="Basic and acidic residues" evidence="1">
    <location>
        <begin position="995"/>
        <end position="1004"/>
    </location>
</feature>
<evidence type="ECO:0000256" key="1">
    <source>
        <dbReference type="SAM" id="MobiDB-lite"/>
    </source>
</evidence>
<feature type="compositionally biased region" description="Basic and acidic residues" evidence="1">
    <location>
        <begin position="248"/>
        <end position="260"/>
    </location>
</feature>
<feature type="compositionally biased region" description="Polar residues" evidence="1">
    <location>
        <begin position="185"/>
        <end position="196"/>
    </location>
</feature>
<keyword evidence="4" id="KW-1185">Reference proteome</keyword>
<feature type="compositionally biased region" description="Low complexity" evidence="1">
    <location>
        <begin position="487"/>
        <end position="497"/>
    </location>
</feature>
<feature type="compositionally biased region" description="Basic and acidic residues" evidence="1">
    <location>
        <begin position="471"/>
        <end position="486"/>
    </location>
</feature>
<feature type="compositionally biased region" description="Low complexity" evidence="1">
    <location>
        <begin position="197"/>
        <end position="220"/>
    </location>
</feature>
<feature type="compositionally biased region" description="Polar residues" evidence="1">
    <location>
        <begin position="825"/>
        <end position="844"/>
    </location>
</feature>
<proteinExistence type="predicted"/>
<feature type="compositionally biased region" description="Polar residues" evidence="1">
    <location>
        <begin position="28"/>
        <end position="42"/>
    </location>
</feature>
<dbReference type="Proteomes" id="UP000054821">
    <property type="component" value="Unassembled WGS sequence"/>
</dbReference>
<feature type="region of interest" description="Disordered" evidence="1">
    <location>
        <begin position="763"/>
        <end position="847"/>
    </location>
</feature>
<dbReference type="AlphaFoldDB" id="A0A2K0TQ21"/>
<feature type="region of interest" description="Disordered" evidence="1">
    <location>
        <begin position="617"/>
        <end position="664"/>
    </location>
</feature>
<feature type="compositionally biased region" description="Polar residues" evidence="1">
    <location>
        <begin position="1011"/>
        <end position="1034"/>
    </location>
</feature>
<name>A0A2K0TQ21_9HYPO</name>
<feature type="compositionally biased region" description="Low complexity" evidence="1">
    <location>
        <begin position="523"/>
        <end position="534"/>
    </location>
</feature>
<organism evidence="2 5">
    <name type="scientific">Trichoderma gamsii</name>
    <dbReference type="NCBI Taxonomy" id="398673"/>
    <lineage>
        <taxon>Eukaryota</taxon>
        <taxon>Fungi</taxon>
        <taxon>Dikarya</taxon>
        <taxon>Ascomycota</taxon>
        <taxon>Pezizomycotina</taxon>
        <taxon>Sordariomycetes</taxon>
        <taxon>Hypocreomycetidae</taxon>
        <taxon>Hypocreales</taxon>
        <taxon>Hypocreaceae</taxon>
        <taxon>Trichoderma</taxon>
    </lineage>
</organism>
<feature type="region of interest" description="Disordered" evidence="1">
    <location>
        <begin position="703"/>
        <end position="724"/>
    </location>
</feature>
<feature type="compositionally biased region" description="Polar residues" evidence="1">
    <location>
        <begin position="781"/>
        <end position="794"/>
    </location>
</feature>
<dbReference type="GeneID" id="29982542"/>
<feature type="compositionally biased region" description="Low complexity" evidence="1">
    <location>
        <begin position="94"/>
        <end position="106"/>
    </location>
</feature>
<sequence length="1055" mass="113127">MTETASFTTARYGQAASTAASLPGKSLAASSAASITGPSSNLHSHRQSHNSSKLPSFRFADIKNGSAASSHSQPLPPVAKSSLGLSSRQLAPPVASNVSAASQSDVAPRDRLKTRSDPVSTKILASSAAARNRQAPPASEKLASPPRPNLRPRASYQTTIKPAAVEQIRRVRRPLSYPDSLANEAAQSAKTTTSVARSSSLRQTTRRLPASSRSSNANRAVTPEGPRTSLSARYPTIDEAISPTTRPSDPKPTARERTQTQRDLPASKPLPSAGLSDENQDQSQQRPPVSYKPLVNNATAGQPTPSIASRLPPTRGIRSSGSRKSSTDDDMSYNSRGYDAEDRYIDSTDDHTLRASDGDFFEQRSPPGSRHGANGGDDTGDVFLKIASEEAARNSEPNYASDRPITYKISRTPSQRPLSHAATSYYPISPPSVTVSRRLSDQQDRERRRSVRYEDELTSEVARSSAYRSSQLRDKATSSRPSEDSSSRASSSGLRPSLMTPRSAGYQDQAAENSLYNRRKSSVVDSASSSSARSPTHKATVLVQSHAKAYNPSPLNRSFEMQDEDDEPDAGNFADGTESTTSTNAPSTVWDELDDLKSRIHRLELTGKLPPTSAAALIKSSEDRPPTATTTVTTMSVSPRKSVAGHQTDAGSSTSSHGREPHSNLHSALGKIKTILSPDVYRALETAANDALALSSMMGTPGQPGPISGSASVVSGGGGPAVTDRQLRRRTDSVCRSLTELCIALGEDSARPAVTVPQVVTTQLNSTRSPSSHPEPPKTPTMMNSKTYSVSRRSSVVPEQATQIISSPRATSKYEERRSMMLNGNPLTSPRASASTPATPNDSLSAARRASLVISRARRAVTEEAEDGRKSTALLRSRRLAGDESDEGGRRTSFLVRNRRGTVGEEDEGARFRAPSRAITEVTGTRGSTREYPYVSEAQTPLPEVNTPQAPSALSRRRLLTSGLQPSRLTVPSSATTPTSRRFLERSLPEGVESGSERPSENRLSRHLSVQHGSSNHPSTYQSLQNRTSSLQIRRTNRDNLAIPASSTTASNGLR</sequence>
<dbReference type="EMBL" id="JPDN02000008">
    <property type="protein sequence ID" value="PON27966.1"/>
    <property type="molecule type" value="Genomic_DNA"/>
</dbReference>
<feature type="compositionally biased region" description="Polar residues" evidence="1">
    <location>
        <begin position="1045"/>
        <end position="1055"/>
    </location>
</feature>